<gene>
    <name evidence="1" type="ORF">CBM2586_A50552</name>
</gene>
<dbReference type="Proteomes" id="UP000257016">
    <property type="component" value="Unassembled WGS sequence"/>
</dbReference>
<dbReference type="AlphaFoldDB" id="A0A375C499"/>
<evidence type="ECO:0000313" key="1">
    <source>
        <dbReference type="EMBL" id="SOY62307.1"/>
    </source>
</evidence>
<proteinExistence type="predicted"/>
<dbReference type="EMBL" id="OFSN01000010">
    <property type="protein sequence ID" value="SOY62307.1"/>
    <property type="molecule type" value="Genomic_DNA"/>
</dbReference>
<comment type="caution">
    <text evidence="1">The sequence shown here is derived from an EMBL/GenBank/DDBJ whole genome shotgun (WGS) entry which is preliminary data.</text>
</comment>
<accession>A0A375C499</accession>
<sequence length="100" mass="10839">MDLRVLFDFSHSTLGVAVDPARLPQFALRQAPDGQMAAKSSTHGAAGMQEVAQRWLRHGQAVTWELSVQVKQNLKADAAAGIRFGERSPARTGKRCRPAG</sequence>
<reference evidence="1" key="1">
    <citation type="submission" date="2018-01" db="EMBL/GenBank/DDBJ databases">
        <authorList>
            <person name="Clerissi C."/>
        </authorList>
    </citation>
    <scope>NUCLEOTIDE SEQUENCE</scope>
    <source>
        <strain evidence="1">Cupriavidus taiwanensis LMG 19430</strain>
    </source>
</reference>
<organism evidence="1">
    <name type="scientific">Cupriavidus taiwanensis</name>
    <dbReference type="NCBI Taxonomy" id="164546"/>
    <lineage>
        <taxon>Bacteria</taxon>
        <taxon>Pseudomonadati</taxon>
        <taxon>Pseudomonadota</taxon>
        <taxon>Betaproteobacteria</taxon>
        <taxon>Burkholderiales</taxon>
        <taxon>Burkholderiaceae</taxon>
        <taxon>Cupriavidus</taxon>
    </lineage>
</organism>
<protein>
    <submittedName>
        <fullName evidence="1">Uncharacterized protein</fullName>
    </submittedName>
</protein>
<name>A0A375C499_9BURK</name>